<feature type="region of interest" description="Disordered" evidence="1">
    <location>
        <begin position="100"/>
        <end position="139"/>
    </location>
</feature>
<organism evidence="2 3">
    <name type="scientific">Mugilogobius chulae</name>
    <name type="common">yellowstripe goby</name>
    <dbReference type="NCBI Taxonomy" id="88201"/>
    <lineage>
        <taxon>Eukaryota</taxon>
        <taxon>Metazoa</taxon>
        <taxon>Chordata</taxon>
        <taxon>Craniata</taxon>
        <taxon>Vertebrata</taxon>
        <taxon>Euteleostomi</taxon>
        <taxon>Actinopterygii</taxon>
        <taxon>Neopterygii</taxon>
        <taxon>Teleostei</taxon>
        <taxon>Neoteleostei</taxon>
        <taxon>Acanthomorphata</taxon>
        <taxon>Gobiaria</taxon>
        <taxon>Gobiiformes</taxon>
        <taxon>Gobioidei</taxon>
        <taxon>Gobiidae</taxon>
        <taxon>Gobionellinae</taxon>
        <taxon>Mugilogobius</taxon>
    </lineage>
</organism>
<protein>
    <submittedName>
        <fullName evidence="2">Uncharacterized protein</fullName>
    </submittedName>
</protein>
<evidence type="ECO:0000313" key="2">
    <source>
        <dbReference type="EMBL" id="KAK7878905.1"/>
    </source>
</evidence>
<evidence type="ECO:0000256" key="1">
    <source>
        <dbReference type="SAM" id="MobiDB-lite"/>
    </source>
</evidence>
<dbReference type="Proteomes" id="UP001460270">
    <property type="component" value="Unassembled WGS sequence"/>
</dbReference>
<evidence type="ECO:0000313" key="3">
    <source>
        <dbReference type="Proteomes" id="UP001460270"/>
    </source>
</evidence>
<dbReference type="EMBL" id="JBBPFD010000432">
    <property type="protein sequence ID" value="KAK7878905.1"/>
    <property type="molecule type" value="Genomic_DNA"/>
</dbReference>
<reference evidence="3" key="1">
    <citation type="submission" date="2024-04" db="EMBL/GenBank/DDBJ databases">
        <title>Salinicola lusitanus LLJ914,a marine bacterium isolated from the Okinawa Trough.</title>
        <authorList>
            <person name="Li J."/>
        </authorList>
    </citation>
    <scope>NUCLEOTIDE SEQUENCE [LARGE SCALE GENOMIC DNA]</scope>
</reference>
<feature type="compositionally biased region" description="Polar residues" evidence="1">
    <location>
        <begin position="100"/>
        <end position="133"/>
    </location>
</feature>
<accession>A0AAW0MHS7</accession>
<gene>
    <name evidence="2" type="ORF">WMY93_030839</name>
</gene>
<proteinExistence type="predicted"/>
<comment type="caution">
    <text evidence="2">The sequence shown here is derived from an EMBL/GenBank/DDBJ whole genome shotgun (WGS) entry which is preliminary data.</text>
</comment>
<keyword evidence="3" id="KW-1185">Reference proteome</keyword>
<dbReference type="AlphaFoldDB" id="A0AAW0MHS7"/>
<sequence length="257" mass="27322">MLAGGHRLEELISPACPPHLTNVKTLISARVTVGPCPTSVPLDAHQNMVACSHPLPWNGQGFAQAQLLANSSNKPVNPGQQTLLLQGQMSNIPSDVGIASTNKKLLPKPSSNDSLQRTQTSANTSDSFSSTTARPPGCRPYLSDEEILALISQKLEIFRAQMKALKGQVPTDGDFLDGKPSCSRQDATCNMPVSSELAKTGSYGVASIREKEPSASGSKIPEGPQMESAPTAKHSKEFDRTMLETAAACAKRTVHSF</sequence>
<feature type="region of interest" description="Disordered" evidence="1">
    <location>
        <begin position="209"/>
        <end position="234"/>
    </location>
</feature>
<name>A0AAW0MHS7_9GOBI</name>